<organism evidence="10 11">
    <name type="scientific">Pseudoatta argentina</name>
    <dbReference type="NCBI Taxonomy" id="621737"/>
    <lineage>
        <taxon>Eukaryota</taxon>
        <taxon>Metazoa</taxon>
        <taxon>Ecdysozoa</taxon>
        <taxon>Arthropoda</taxon>
        <taxon>Hexapoda</taxon>
        <taxon>Insecta</taxon>
        <taxon>Pterygota</taxon>
        <taxon>Neoptera</taxon>
        <taxon>Endopterygota</taxon>
        <taxon>Hymenoptera</taxon>
        <taxon>Apocrita</taxon>
        <taxon>Aculeata</taxon>
        <taxon>Formicoidea</taxon>
        <taxon>Formicidae</taxon>
        <taxon>Myrmicinae</taxon>
        <taxon>Pseudoatta</taxon>
    </lineage>
</organism>
<comment type="subcellular location">
    <subcellularLocation>
        <location evidence="1">Lysosome</location>
    </subcellularLocation>
</comment>
<dbReference type="InterPro" id="IPR014710">
    <property type="entry name" value="RmlC-like_jellyroll"/>
</dbReference>
<feature type="region of interest" description="Disordered" evidence="7">
    <location>
        <begin position="1"/>
        <end position="24"/>
    </location>
</feature>
<dbReference type="GO" id="GO:0006623">
    <property type="term" value="P:protein targeting to vacuole"/>
    <property type="evidence" value="ECO:0007669"/>
    <property type="project" value="InterPro"/>
</dbReference>
<dbReference type="Pfam" id="PF00027">
    <property type="entry name" value="cNMP_binding"/>
    <property type="match status" value="1"/>
</dbReference>
<feature type="compositionally biased region" description="Acidic residues" evidence="7">
    <location>
        <begin position="12"/>
        <end position="23"/>
    </location>
</feature>
<dbReference type="Gene3D" id="1.10.287.630">
    <property type="entry name" value="Helix hairpin bin"/>
    <property type="match status" value="1"/>
</dbReference>
<dbReference type="GO" id="GO:0030897">
    <property type="term" value="C:HOPS complex"/>
    <property type="evidence" value="ECO:0007669"/>
    <property type="project" value="TreeGrafter"/>
</dbReference>
<dbReference type="InterPro" id="IPR001680">
    <property type="entry name" value="WD40_rpt"/>
</dbReference>
<keyword evidence="2" id="KW-0813">Transport</keyword>
<gene>
    <name evidence="10" type="primary">Vps41</name>
    <name evidence="10" type="ORF">G6Z78_0008201</name>
</gene>
<dbReference type="SUPFAM" id="SSF51206">
    <property type="entry name" value="cAMP-binding domain-like"/>
    <property type="match status" value="1"/>
</dbReference>
<name>A0A836JKV5_9HYME</name>
<feature type="repeat" description="WD" evidence="5">
    <location>
        <begin position="80"/>
        <end position="121"/>
    </location>
</feature>
<dbReference type="Gene3D" id="1.25.40.10">
    <property type="entry name" value="Tetratricopeptide repeat domain"/>
    <property type="match status" value="1"/>
</dbReference>
<dbReference type="InterPro" id="IPR018490">
    <property type="entry name" value="cNMP-bd_dom_sf"/>
</dbReference>
<evidence type="ECO:0000313" key="11">
    <source>
        <dbReference type="Proteomes" id="UP000668214"/>
    </source>
</evidence>
<accession>A0A836JKV5</accession>
<feature type="compositionally biased region" description="Polar residues" evidence="7">
    <location>
        <begin position="1"/>
        <end position="11"/>
    </location>
</feature>
<feature type="transmembrane region" description="Helical" evidence="8">
    <location>
        <begin position="922"/>
        <end position="950"/>
    </location>
</feature>
<dbReference type="PANTHER" id="PTHR12616:SF1">
    <property type="entry name" value="VACUOLAR PROTEIN SORTING-ASSOCIATED PROTEIN 41 HOMOLOG"/>
    <property type="match status" value="1"/>
</dbReference>
<keyword evidence="8" id="KW-1133">Transmembrane helix</keyword>
<dbReference type="Proteomes" id="UP000668214">
    <property type="component" value="Unassembled WGS sequence"/>
</dbReference>
<evidence type="ECO:0000256" key="8">
    <source>
        <dbReference type="SAM" id="Phobius"/>
    </source>
</evidence>
<dbReference type="GO" id="GO:0034058">
    <property type="term" value="P:endosomal vesicle fusion"/>
    <property type="evidence" value="ECO:0007669"/>
    <property type="project" value="TreeGrafter"/>
</dbReference>
<dbReference type="PANTHER" id="PTHR12616">
    <property type="entry name" value="VACUOLAR PROTEIN SORTING VPS41"/>
    <property type="match status" value="1"/>
</dbReference>
<dbReference type="GO" id="GO:0009267">
    <property type="term" value="P:cellular response to starvation"/>
    <property type="evidence" value="ECO:0007669"/>
    <property type="project" value="TreeGrafter"/>
</dbReference>
<keyword evidence="8" id="KW-0472">Membrane</keyword>
<dbReference type="InterPro" id="IPR045111">
    <property type="entry name" value="Vps41/Vps8"/>
</dbReference>
<feature type="transmembrane region" description="Helical" evidence="8">
    <location>
        <begin position="844"/>
        <end position="866"/>
    </location>
</feature>
<dbReference type="InterPro" id="IPR000547">
    <property type="entry name" value="Clathrin_H-chain/VPS_repeat"/>
</dbReference>
<dbReference type="SMART" id="SM00299">
    <property type="entry name" value="CLH"/>
    <property type="match status" value="1"/>
</dbReference>
<dbReference type="PROSITE" id="PS50042">
    <property type="entry name" value="CNMP_BINDING_3"/>
    <property type="match status" value="1"/>
</dbReference>
<keyword evidence="4" id="KW-0458">Lysosome</keyword>
<keyword evidence="11" id="KW-1185">Reference proteome</keyword>
<feature type="non-terminal residue" evidence="10">
    <location>
        <position position="1163"/>
    </location>
</feature>
<dbReference type="InterPro" id="IPR015943">
    <property type="entry name" value="WD40/YVTN_repeat-like_dom_sf"/>
</dbReference>
<feature type="repeat" description="CHCR" evidence="6">
    <location>
        <begin position="578"/>
        <end position="720"/>
    </location>
</feature>
<dbReference type="PROSITE" id="PS50236">
    <property type="entry name" value="CHCR"/>
    <property type="match status" value="1"/>
</dbReference>
<reference evidence="10" key="1">
    <citation type="submission" date="2020-02" db="EMBL/GenBank/DDBJ databases">
        <title>Relaxed selection underlies rapid genomic changes in the transitions from sociality to social parasitism in ants.</title>
        <authorList>
            <person name="Bi X."/>
        </authorList>
    </citation>
    <scope>NUCLEOTIDE SEQUENCE</scope>
    <source>
        <strain evidence="10">BGI-DK2014c</strain>
        <tissue evidence="10">Whole body</tissue>
    </source>
</reference>
<dbReference type="EMBL" id="JAANIA010002359">
    <property type="protein sequence ID" value="KAG5315700.1"/>
    <property type="molecule type" value="Genomic_DNA"/>
</dbReference>
<dbReference type="InterPro" id="IPR016024">
    <property type="entry name" value="ARM-type_fold"/>
</dbReference>
<dbReference type="SMART" id="SM00100">
    <property type="entry name" value="cNMP"/>
    <property type="match status" value="1"/>
</dbReference>
<proteinExistence type="predicted"/>
<feature type="domain" description="Cyclic nucleotide-binding" evidence="9">
    <location>
        <begin position="1028"/>
        <end position="1128"/>
    </location>
</feature>
<dbReference type="GO" id="GO:0005764">
    <property type="term" value="C:lysosome"/>
    <property type="evidence" value="ECO:0007669"/>
    <property type="project" value="UniProtKB-SubCell"/>
</dbReference>
<evidence type="ECO:0000256" key="2">
    <source>
        <dbReference type="ARBA" id="ARBA00022448"/>
    </source>
</evidence>
<evidence type="ECO:0000259" key="9">
    <source>
        <dbReference type="PROSITE" id="PS50042"/>
    </source>
</evidence>
<dbReference type="Gene3D" id="2.130.10.10">
    <property type="entry name" value="YVTN repeat-like/Quinoprotein amine dehydrogenase"/>
    <property type="match status" value="1"/>
</dbReference>
<dbReference type="PROSITE" id="PS50082">
    <property type="entry name" value="WD_REPEATS_2"/>
    <property type="match status" value="1"/>
</dbReference>
<keyword evidence="5" id="KW-0853">WD repeat</keyword>
<dbReference type="GO" id="GO:0005770">
    <property type="term" value="C:late endosome"/>
    <property type="evidence" value="ECO:0007669"/>
    <property type="project" value="TreeGrafter"/>
</dbReference>
<dbReference type="InterPro" id="IPR000595">
    <property type="entry name" value="cNMP-bd_dom"/>
</dbReference>
<evidence type="ECO:0000256" key="4">
    <source>
        <dbReference type="ARBA" id="ARBA00023228"/>
    </source>
</evidence>
<dbReference type="Gene3D" id="2.60.120.10">
    <property type="entry name" value="Jelly Rolls"/>
    <property type="match status" value="1"/>
</dbReference>
<dbReference type="GO" id="GO:0016236">
    <property type="term" value="P:macroautophagy"/>
    <property type="evidence" value="ECO:0007669"/>
    <property type="project" value="TreeGrafter"/>
</dbReference>
<dbReference type="SMART" id="SM00320">
    <property type="entry name" value="WD40"/>
    <property type="match status" value="2"/>
</dbReference>
<protein>
    <submittedName>
        <fullName evidence="10">VPS41 protein</fullName>
    </submittedName>
</protein>
<dbReference type="Pfam" id="PF23411">
    <property type="entry name" value="Beta-prop_Vps41"/>
    <property type="match status" value="1"/>
</dbReference>
<evidence type="ECO:0000256" key="3">
    <source>
        <dbReference type="ARBA" id="ARBA00022927"/>
    </source>
</evidence>
<dbReference type="SUPFAM" id="SSF48371">
    <property type="entry name" value="ARM repeat"/>
    <property type="match status" value="1"/>
</dbReference>
<feature type="non-terminal residue" evidence="10">
    <location>
        <position position="1"/>
    </location>
</feature>
<dbReference type="AlphaFoldDB" id="A0A836JKV5"/>
<dbReference type="CDD" id="cd00038">
    <property type="entry name" value="CAP_ED"/>
    <property type="match status" value="1"/>
</dbReference>
<evidence type="ECO:0000256" key="1">
    <source>
        <dbReference type="ARBA" id="ARBA00004371"/>
    </source>
</evidence>
<evidence type="ECO:0000313" key="10">
    <source>
        <dbReference type="EMBL" id="KAG5315700.1"/>
    </source>
</evidence>
<dbReference type="Pfam" id="PF23556">
    <property type="entry name" value="TPR_Vps41"/>
    <property type="match status" value="1"/>
</dbReference>
<keyword evidence="3" id="KW-0653">Protein transport</keyword>
<evidence type="ECO:0000256" key="7">
    <source>
        <dbReference type="SAM" id="MobiDB-lite"/>
    </source>
</evidence>
<dbReference type="SUPFAM" id="SSF50978">
    <property type="entry name" value="WD40 repeat-like"/>
    <property type="match status" value="1"/>
</dbReference>
<sequence length="1163" mass="135498">MESTSSKVEQNNQEDSDSSEIDETEPRLKYVRIRNDLEHILQNDAASCIAVHPKFLCLGSHWGMIHLLDHQGNNIKSKMLQAHTVAVNQISIDYNGDFIASCSDDGKVFIYGLYSTENNHNMSMGRLVKSIAIDPNYKSGSGRRFITGDDKLILYEKTFLARMKPTVLCEAEGGVRSVAWFGHFVAWASDTGVRVYDLDARCSLGLIKWSCTAEVSPEHYRCNLQWSDDKTLLIGWVDIVRICHIRKRTMQEMVNRDLPEFVVDPVSTFQVDFYISGIAPLKNQLILLGCLKELDENGKNQRPTLHVVEPKYQDFSVICANSLTLRGYKEYSCNDYHLDCLKEENRKILYRFFIVSPKDIVVASLYDTDDRIEWLLSHGKFEQALEAVTTNNGKDCKRHTILDVGRIYLDHLLACGRYDEAGKLCLKVLGRNKKLWEEEVYKFARVHQLRSISSYLPRGDVILDPLIYEMVLYEYLKMDPDGFLQLVKEWSPNLYTVAAVVNGVLEHLLVHNQRQNVLLEALAILYIHDGKYDKALAMYLKLRHKDVFQLIQKYQLYNSVYDMIEGLMDLDTERAIQFFLEKDRVPSDTVVQKLQHNHRYLYLYLDALDKRDTKDSKGKYHGLLVRLYADYSRDKLLPLLRRSDNYPIQQALDICSQRRFYPEMVYLLGRIGNTSEALALMTRELNDMESAIVFCQEHDDEELWNDLINYSLDKPAAITFLLQKIGTYVDPRLMVQRIEPTLEIPGLKKALVKMICDYNLQVSVQEGCKKILSNDYFNLHERLVRCHQNGIFVDDDQMCGACHRKIIVREPRNIVVFYCKHCFHEDCLPNFDLISFGFSQAQHITIWFIILTLLIFHWSSCISYVFPYIVMHIQGKTLENSDANYISTKLHNMSDWEVYLVFMHIGMSNFIGSNFIEFKNFGILDTIIRCIFLLLGKGYIIYLIVTILQLSESSVKPKLKYQRIIHEVKKYIHQKKLPLYLQNKLIFYYKYRYYDGFFKENIISDILSAYLNQEILFHGSQRLLDIMVLRNLPRNVLSDLINSLKPVIYLKGDVIYKASIEGEDMYFIASGTVALITFSGKEIYHLHDGDHFGEAGLIYPNQRREESVIALEVCELLRFHRRDFKRFFAVNSKFYNNLEYIVHERSKRIKELEEQNISETTKQ</sequence>
<dbReference type="FunFam" id="2.130.10.10:FF:001204">
    <property type="entry name" value="Vacuolar protein sorting-associated protein 41 homolog"/>
    <property type="match status" value="1"/>
</dbReference>
<evidence type="ECO:0000256" key="5">
    <source>
        <dbReference type="PROSITE-ProRule" id="PRU00221"/>
    </source>
</evidence>
<keyword evidence="8" id="KW-0812">Transmembrane</keyword>
<dbReference type="Pfam" id="PF23413">
    <property type="entry name" value="zf_RING_Vps8_fungal"/>
    <property type="match status" value="1"/>
</dbReference>
<comment type="caution">
    <text evidence="10">The sequence shown here is derived from an EMBL/GenBank/DDBJ whole genome shotgun (WGS) entry which is preliminary data.</text>
</comment>
<dbReference type="InterPro" id="IPR011990">
    <property type="entry name" value="TPR-like_helical_dom_sf"/>
</dbReference>
<dbReference type="InterPro" id="IPR057780">
    <property type="entry name" value="Beta-prop_Vps41"/>
</dbReference>
<dbReference type="InterPro" id="IPR036322">
    <property type="entry name" value="WD40_repeat_dom_sf"/>
</dbReference>
<evidence type="ECO:0000256" key="6">
    <source>
        <dbReference type="PROSITE-ProRule" id="PRU01006"/>
    </source>
</evidence>